<feature type="compositionally biased region" description="Basic and acidic residues" evidence="1">
    <location>
        <begin position="1"/>
        <end position="10"/>
    </location>
</feature>
<feature type="region of interest" description="Disordered" evidence="1">
    <location>
        <begin position="1"/>
        <end position="21"/>
    </location>
</feature>
<gene>
    <name evidence="2" type="ORF">JAAARDRAFT_63678</name>
</gene>
<keyword evidence="3" id="KW-1185">Reference proteome</keyword>
<name>A0A067PGA7_9AGAM</name>
<accession>A0A067PGA7</accession>
<dbReference type="HOGENOM" id="CLU_2171445_0_0_1"/>
<dbReference type="EMBL" id="KL197782">
    <property type="protein sequence ID" value="KDQ49496.1"/>
    <property type="molecule type" value="Genomic_DNA"/>
</dbReference>
<evidence type="ECO:0000313" key="2">
    <source>
        <dbReference type="EMBL" id="KDQ49496.1"/>
    </source>
</evidence>
<reference evidence="3" key="1">
    <citation type="journal article" date="2014" name="Proc. Natl. Acad. Sci. U.S.A.">
        <title>Extensive sampling of basidiomycete genomes demonstrates inadequacy of the white-rot/brown-rot paradigm for wood decay fungi.</title>
        <authorList>
            <person name="Riley R."/>
            <person name="Salamov A.A."/>
            <person name="Brown D.W."/>
            <person name="Nagy L.G."/>
            <person name="Floudas D."/>
            <person name="Held B.W."/>
            <person name="Levasseur A."/>
            <person name="Lombard V."/>
            <person name="Morin E."/>
            <person name="Otillar R."/>
            <person name="Lindquist E.A."/>
            <person name="Sun H."/>
            <person name="LaButti K.M."/>
            <person name="Schmutz J."/>
            <person name="Jabbour D."/>
            <person name="Luo H."/>
            <person name="Baker S.E."/>
            <person name="Pisabarro A.G."/>
            <person name="Walton J.D."/>
            <person name="Blanchette R.A."/>
            <person name="Henrissat B."/>
            <person name="Martin F."/>
            <person name="Cullen D."/>
            <person name="Hibbett D.S."/>
            <person name="Grigoriev I.V."/>
        </authorList>
    </citation>
    <scope>NUCLEOTIDE SEQUENCE [LARGE SCALE GENOMIC DNA]</scope>
    <source>
        <strain evidence="3">MUCL 33604</strain>
    </source>
</reference>
<dbReference type="AlphaFoldDB" id="A0A067PGA7"/>
<dbReference type="InParanoid" id="A0A067PGA7"/>
<organism evidence="2 3">
    <name type="scientific">Jaapia argillacea MUCL 33604</name>
    <dbReference type="NCBI Taxonomy" id="933084"/>
    <lineage>
        <taxon>Eukaryota</taxon>
        <taxon>Fungi</taxon>
        <taxon>Dikarya</taxon>
        <taxon>Basidiomycota</taxon>
        <taxon>Agaricomycotina</taxon>
        <taxon>Agaricomycetes</taxon>
        <taxon>Agaricomycetidae</taxon>
        <taxon>Jaapiales</taxon>
        <taxon>Jaapiaceae</taxon>
        <taxon>Jaapia</taxon>
    </lineage>
</organism>
<protein>
    <submittedName>
        <fullName evidence="2">Uncharacterized protein</fullName>
    </submittedName>
</protein>
<evidence type="ECO:0000256" key="1">
    <source>
        <dbReference type="SAM" id="MobiDB-lite"/>
    </source>
</evidence>
<sequence length="110" mass="11839">MGQPTERDGHGVSGSGGLPGVRTGAECMLRWRSAVPGGRDGQDDAIPAGTALNVAEVATAQAKKLSSRRKTAWRMHNDPRYQELSEARISILFRTAPVRIGWGMGTALFY</sequence>
<dbReference type="Proteomes" id="UP000027265">
    <property type="component" value="Unassembled WGS sequence"/>
</dbReference>
<proteinExistence type="predicted"/>
<evidence type="ECO:0000313" key="3">
    <source>
        <dbReference type="Proteomes" id="UP000027265"/>
    </source>
</evidence>